<dbReference type="PANTHER" id="PTHR34477:SF5">
    <property type="entry name" value="BSL5627 PROTEIN"/>
    <property type="match status" value="1"/>
</dbReference>
<reference evidence="3 4" key="1">
    <citation type="submission" date="2019-02" db="EMBL/GenBank/DDBJ databases">
        <title>Dyella amyloliquefaciens sp. nov., isolated from forest soil.</title>
        <authorList>
            <person name="Gao Z.-H."/>
            <person name="Qiu L.-H."/>
        </authorList>
    </citation>
    <scope>NUCLEOTIDE SEQUENCE [LARGE SCALE GENOMIC DNA]</scope>
    <source>
        <strain evidence="3 4">KACC 12747</strain>
    </source>
</reference>
<evidence type="ECO:0000259" key="2">
    <source>
        <dbReference type="PROSITE" id="PS50164"/>
    </source>
</evidence>
<dbReference type="PROSITE" id="PS50164">
    <property type="entry name" value="GIY_YIG"/>
    <property type="match status" value="1"/>
</dbReference>
<feature type="domain" description="GIY-YIG" evidence="2">
    <location>
        <begin position="6"/>
        <end position="83"/>
    </location>
</feature>
<dbReference type="PANTHER" id="PTHR34477">
    <property type="entry name" value="UPF0213 PROTEIN YHBQ"/>
    <property type="match status" value="1"/>
</dbReference>
<dbReference type="RefSeq" id="WP_131150509.1">
    <property type="nucleotide sequence ID" value="NZ_SJTG01000001.1"/>
</dbReference>
<evidence type="ECO:0000313" key="3">
    <source>
        <dbReference type="EMBL" id="TCI12710.1"/>
    </source>
</evidence>
<dbReference type="InterPro" id="IPR035901">
    <property type="entry name" value="GIY-YIG_endonuc_sf"/>
</dbReference>
<organism evidence="3 4">
    <name type="scientific">Dyella soli</name>
    <dbReference type="NCBI Taxonomy" id="522319"/>
    <lineage>
        <taxon>Bacteria</taxon>
        <taxon>Pseudomonadati</taxon>
        <taxon>Pseudomonadota</taxon>
        <taxon>Gammaproteobacteria</taxon>
        <taxon>Lysobacterales</taxon>
        <taxon>Rhodanobacteraceae</taxon>
        <taxon>Dyella</taxon>
    </lineage>
</organism>
<evidence type="ECO:0000256" key="1">
    <source>
        <dbReference type="ARBA" id="ARBA00007435"/>
    </source>
</evidence>
<dbReference type="Gene3D" id="3.40.1440.10">
    <property type="entry name" value="GIY-YIG endonuclease"/>
    <property type="match status" value="1"/>
</dbReference>
<dbReference type="EMBL" id="SJTG01000001">
    <property type="protein sequence ID" value="TCI12710.1"/>
    <property type="molecule type" value="Genomic_DNA"/>
</dbReference>
<comment type="caution">
    <text evidence="3">The sequence shown here is derived from an EMBL/GenBank/DDBJ whole genome shotgun (WGS) entry which is preliminary data.</text>
</comment>
<dbReference type="Proteomes" id="UP000291822">
    <property type="component" value="Unassembled WGS sequence"/>
</dbReference>
<dbReference type="AlphaFoldDB" id="A0A4R0Z312"/>
<keyword evidence="4" id="KW-1185">Reference proteome</keyword>
<proteinExistence type="inferred from homology"/>
<dbReference type="InterPro" id="IPR050190">
    <property type="entry name" value="UPF0213_domain"/>
</dbReference>
<dbReference type="InterPro" id="IPR000305">
    <property type="entry name" value="GIY-YIG_endonuc"/>
</dbReference>
<sequence length="103" mass="12519">MSKRKITPCVYMLASRPQGTLYIGVTGNLLRRVWEHRTYVADGFTKRYNIHQLVWFEEHPIMMSAIKRETNLKDWRRAWKFQLIQAENPHWEDLYPRLLDDSR</sequence>
<accession>A0A4R0Z312</accession>
<gene>
    <name evidence="3" type="ORF">EZM97_05040</name>
</gene>
<dbReference type="SUPFAM" id="SSF82771">
    <property type="entry name" value="GIY-YIG endonuclease"/>
    <property type="match status" value="1"/>
</dbReference>
<comment type="similarity">
    <text evidence="1">Belongs to the UPF0213 family.</text>
</comment>
<dbReference type="Pfam" id="PF01541">
    <property type="entry name" value="GIY-YIG"/>
    <property type="match status" value="1"/>
</dbReference>
<dbReference type="CDD" id="cd10448">
    <property type="entry name" value="GIY-YIG_unchar_3"/>
    <property type="match status" value="1"/>
</dbReference>
<protein>
    <submittedName>
        <fullName evidence="3">GIY-YIG nuclease family protein</fullName>
    </submittedName>
</protein>
<name>A0A4R0Z312_9GAMM</name>
<evidence type="ECO:0000313" key="4">
    <source>
        <dbReference type="Proteomes" id="UP000291822"/>
    </source>
</evidence>